<gene>
    <name evidence="1" type="ORF">SDC9_158978</name>
</gene>
<name>A0A645FBI6_9ZZZZ</name>
<organism evidence="1">
    <name type="scientific">bioreactor metagenome</name>
    <dbReference type="NCBI Taxonomy" id="1076179"/>
    <lineage>
        <taxon>unclassified sequences</taxon>
        <taxon>metagenomes</taxon>
        <taxon>ecological metagenomes</taxon>
    </lineage>
</organism>
<protein>
    <submittedName>
        <fullName evidence="1">Uncharacterized protein</fullName>
    </submittedName>
</protein>
<accession>A0A645FBI6</accession>
<evidence type="ECO:0000313" key="1">
    <source>
        <dbReference type="EMBL" id="MPN11671.1"/>
    </source>
</evidence>
<dbReference type="AlphaFoldDB" id="A0A645FBI6"/>
<dbReference type="EMBL" id="VSSQ01057906">
    <property type="protein sequence ID" value="MPN11671.1"/>
    <property type="molecule type" value="Genomic_DNA"/>
</dbReference>
<reference evidence="1" key="1">
    <citation type="submission" date="2019-08" db="EMBL/GenBank/DDBJ databases">
        <authorList>
            <person name="Kucharzyk K."/>
            <person name="Murdoch R.W."/>
            <person name="Higgins S."/>
            <person name="Loffler F."/>
        </authorList>
    </citation>
    <scope>NUCLEOTIDE SEQUENCE</scope>
</reference>
<proteinExistence type="predicted"/>
<comment type="caution">
    <text evidence="1">The sequence shown here is derived from an EMBL/GenBank/DDBJ whole genome shotgun (WGS) entry which is preliminary data.</text>
</comment>
<sequence length="212" mass="24320">MTCPPARRWSRRPQSCTSWAATWRQCPKSPTTRPMPVPRRRSTSMAWCANTICVPAATSATCRSIWWTRPRARTRAMPSQPACGPNCRRSVSASTPTSRWSKCRRARRCSLPSWRRSMARMRPVGIRSPRPCAPCSSARLAWWTWTTAASLRHRRRCCWWTGRRPPCSACRSRPSSPRCAPDWPARPRPFCMTRPSTRRPRCCNCRPSSTAT</sequence>